<dbReference type="Proteomes" id="UP000007100">
    <property type="component" value="Chromosome"/>
</dbReference>
<organism evidence="1 2">
    <name type="scientific">Acidiphilium multivorum (strain DSM 11245 / JCM 8867 / NBRC 100883 / AIU 301)</name>
    <dbReference type="NCBI Taxonomy" id="926570"/>
    <lineage>
        <taxon>Bacteria</taxon>
        <taxon>Pseudomonadati</taxon>
        <taxon>Pseudomonadota</taxon>
        <taxon>Alphaproteobacteria</taxon>
        <taxon>Acetobacterales</taxon>
        <taxon>Acidocellaceae</taxon>
        <taxon>Acidiphilium</taxon>
    </lineage>
</organism>
<keyword evidence="2" id="KW-1185">Reference proteome</keyword>
<evidence type="ECO:0000313" key="1">
    <source>
        <dbReference type="EMBL" id="BAJ82728.1"/>
    </source>
</evidence>
<protein>
    <submittedName>
        <fullName evidence="1">Uncharacterized protein</fullName>
    </submittedName>
</protein>
<dbReference type="HOGENOM" id="CLU_131330_1_1_5"/>
<accession>F0IXG3</accession>
<dbReference type="EMBL" id="AP012035">
    <property type="protein sequence ID" value="BAJ82728.1"/>
    <property type="molecule type" value="Genomic_DNA"/>
</dbReference>
<sequence length="174" mass="17876">MLKERSGSVADFGRSQGLFTQNGNRLIMNRSALLAFSAATLALSGCASIVDGTSQTLSVKTVANGQTLPGAQCALKSNKGTWFVNTPGTVTVHRSYDALNVKCTHAGYSPGVLAVKSATKGMAFGNILFGGLIGAGVDMSDGAAYNYPNLITVPMQPTPAPTSTTQANTSQPTS</sequence>
<evidence type="ECO:0000313" key="2">
    <source>
        <dbReference type="Proteomes" id="UP000007100"/>
    </source>
</evidence>
<dbReference type="KEGG" id="amv:ACMV_33810"/>
<dbReference type="AlphaFoldDB" id="F0IXG3"/>
<reference evidence="1 2" key="1">
    <citation type="submission" date="2010-12" db="EMBL/GenBank/DDBJ databases">
        <title>Whole genome sequence of Acidiphilium multivorum AIU301.</title>
        <authorList>
            <person name="Narita-Yamada S."/>
            <person name="Nakamura S."/>
            <person name="Ito N."/>
            <person name="Takarada H."/>
            <person name="Katano Y."/>
            <person name="Nakazawa H."/>
            <person name="Hosoyama A."/>
            <person name="Yamada R."/>
            <person name="Fujita N."/>
        </authorList>
    </citation>
    <scope>NUCLEOTIDE SEQUENCE [LARGE SCALE GENOMIC DNA]</scope>
    <source>
        <strain evidence="2">DSM 11245 / JCM 8867 / AIU301</strain>
    </source>
</reference>
<proteinExistence type="predicted"/>
<dbReference type="RefSeq" id="WP_013641168.1">
    <property type="nucleotide sequence ID" value="NC_015186.1"/>
</dbReference>
<gene>
    <name evidence="1" type="ordered locus">ACMV_33810</name>
</gene>
<name>F0IXG3_ACIMA</name>